<dbReference type="EMBL" id="KR011063">
    <property type="protein sequence ID" value="AKJ71899.1"/>
    <property type="molecule type" value="Genomic_DNA"/>
</dbReference>
<gene>
    <name evidence="1" type="ORF">TIN3_102</name>
</gene>
<dbReference type="RefSeq" id="YP_009214868.1">
    <property type="nucleotide sequence ID" value="NC_028966.1"/>
</dbReference>
<dbReference type="KEGG" id="vg:26641187"/>
<name>A0A0K0N5W0_9CAUD</name>
<dbReference type="OrthoDB" id="37032at10239"/>
<accession>A0A0K0N5W0</accession>
<dbReference type="Proteomes" id="UP000203663">
    <property type="component" value="Segment"/>
</dbReference>
<protein>
    <submittedName>
        <fullName evidence="1">Uncharacterized protein</fullName>
    </submittedName>
</protein>
<organism evidence="1 2">
    <name type="scientific">Tsukamurella phage TIN3</name>
    <dbReference type="NCBI Taxonomy" id="1636546"/>
    <lineage>
        <taxon>Viruses</taxon>
        <taxon>Duplodnaviria</taxon>
        <taxon>Heunggongvirae</taxon>
        <taxon>Uroviricota</taxon>
        <taxon>Caudoviricetes</taxon>
        <taxon>Tinduovirus</taxon>
        <taxon>Tinduovirus TIN3</taxon>
    </lineage>
</organism>
<evidence type="ECO:0000313" key="2">
    <source>
        <dbReference type="Proteomes" id="UP000203663"/>
    </source>
</evidence>
<dbReference type="GeneID" id="26641187"/>
<keyword evidence="2" id="KW-1185">Reference proteome</keyword>
<proteinExistence type="predicted"/>
<reference evidence="1 2" key="1">
    <citation type="journal article" date="2015" name="Appl. Environ. Microbiol.">
        <title>Three of a Kind: Genetically Similar Tsukamurella Phages TIN2, TIN3, and TIN4.</title>
        <authorList>
            <person name="Dyson Z.A."/>
            <person name="Tucci J."/>
            <person name="Seviour R.J."/>
            <person name="Petrovski S."/>
        </authorList>
    </citation>
    <scope>NUCLEOTIDE SEQUENCE [LARGE SCALE GENOMIC DNA]</scope>
</reference>
<sequence length="82" mass="8764">MSVNSKNATGSMLDQIRRFSGYCDDIHTSVETEELEGGNLPQVKDGGTDPAAPLALEVKVHLDAAARKLAELNARLGKALEQ</sequence>
<evidence type="ECO:0000313" key="1">
    <source>
        <dbReference type="EMBL" id="AKJ71899.1"/>
    </source>
</evidence>